<dbReference type="KEGG" id="pfy:PFICI_06768"/>
<evidence type="ECO:0000256" key="1">
    <source>
        <dbReference type="SAM" id="MobiDB-lite"/>
    </source>
</evidence>
<evidence type="ECO:0000313" key="2">
    <source>
        <dbReference type="EMBL" id="ETS81766.1"/>
    </source>
</evidence>
<name>W3X9E0_PESFW</name>
<dbReference type="InParanoid" id="W3X9E0"/>
<dbReference type="AlphaFoldDB" id="W3X9E0"/>
<accession>W3X9E0</accession>
<proteinExistence type="predicted"/>
<dbReference type="OrthoDB" id="4774766at2759"/>
<reference evidence="3" key="1">
    <citation type="journal article" date="2015" name="BMC Genomics">
        <title>Genomic and transcriptomic analysis of the endophytic fungus Pestalotiopsis fici reveals its lifestyle and high potential for synthesis of natural products.</title>
        <authorList>
            <person name="Wang X."/>
            <person name="Zhang X."/>
            <person name="Liu L."/>
            <person name="Xiang M."/>
            <person name="Wang W."/>
            <person name="Sun X."/>
            <person name="Che Y."/>
            <person name="Guo L."/>
            <person name="Liu G."/>
            <person name="Guo L."/>
            <person name="Wang C."/>
            <person name="Yin W.B."/>
            <person name="Stadler M."/>
            <person name="Zhang X."/>
            <person name="Liu X."/>
        </authorList>
    </citation>
    <scope>NUCLEOTIDE SEQUENCE [LARGE SCALE GENOMIC DNA]</scope>
    <source>
        <strain evidence="3">W106-1 / CGMCC3.15140</strain>
    </source>
</reference>
<organism evidence="2 3">
    <name type="scientific">Pestalotiopsis fici (strain W106-1 / CGMCC3.15140)</name>
    <dbReference type="NCBI Taxonomy" id="1229662"/>
    <lineage>
        <taxon>Eukaryota</taxon>
        <taxon>Fungi</taxon>
        <taxon>Dikarya</taxon>
        <taxon>Ascomycota</taxon>
        <taxon>Pezizomycotina</taxon>
        <taxon>Sordariomycetes</taxon>
        <taxon>Xylariomycetidae</taxon>
        <taxon>Amphisphaeriales</taxon>
        <taxon>Sporocadaceae</taxon>
        <taxon>Pestalotiopsis</taxon>
    </lineage>
</organism>
<dbReference type="RefSeq" id="XP_007833540.1">
    <property type="nucleotide sequence ID" value="XM_007835349.1"/>
</dbReference>
<sequence length="155" mass="16640">MAQLASPSPLTAENLKVFSPSLPHNYSASVSSRASEDEDAASLFSDAHSVVSSTSTAPEDEAAPFTVQEASGETVTVYESLDQAVRYSLLRAEQARRQEEETRRFAYMPYSAAPQQSQDVILNEASWVSAPAPPPAGDAQGDADEEDEDAYFSMG</sequence>
<dbReference type="Proteomes" id="UP000030651">
    <property type="component" value="Unassembled WGS sequence"/>
</dbReference>
<protein>
    <submittedName>
        <fullName evidence="2">Uncharacterized protein</fullName>
    </submittedName>
</protein>
<gene>
    <name evidence="2" type="ORF">PFICI_06768</name>
</gene>
<evidence type="ECO:0000313" key="3">
    <source>
        <dbReference type="Proteomes" id="UP000030651"/>
    </source>
</evidence>
<dbReference type="HOGENOM" id="CLU_1696132_0_0_1"/>
<dbReference type="GeneID" id="19271781"/>
<keyword evidence="3" id="KW-1185">Reference proteome</keyword>
<dbReference type="EMBL" id="KI912112">
    <property type="protein sequence ID" value="ETS81766.1"/>
    <property type="molecule type" value="Genomic_DNA"/>
</dbReference>
<feature type="compositionally biased region" description="Acidic residues" evidence="1">
    <location>
        <begin position="141"/>
        <end position="155"/>
    </location>
</feature>
<feature type="region of interest" description="Disordered" evidence="1">
    <location>
        <begin position="122"/>
        <end position="155"/>
    </location>
</feature>